<dbReference type="NCBIfam" id="NF033664">
    <property type="entry name" value="PACE_transport"/>
    <property type="match status" value="1"/>
</dbReference>
<reference evidence="3 4" key="1">
    <citation type="submission" date="2021-11" db="EMBL/GenBank/DDBJ databases">
        <title>Genome sequence.</title>
        <authorList>
            <person name="Sun Q."/>
        </authorList>
    </citation>
    <scope>NUCLEOTIDE SEQUENCE [LARGE SCALE GENOMIC DNA]</scope>
    <source>
        <strain evidence="3 4">KCTC 12005</strain>
    </source>
</reference>
<dbReference type="RefSeq" id="WP_230773784.1">
    <property type="nucleotide sequence ID" value="NZ_JAJNCT010000009.1"/>
</dbReference>
<dbReference type="InterPro" id="IPR007896">
    <property type="entry name" value="BTP_bacteria"/>
</dbReference>
<feature type="transmembrane region" description="Helical" evidence="1">
    <location>
        <begin position="20"/>
        <end position="41"/>
    </location>
</feature>
<evidence type="ECO:0000313" key="3">
    <source>
        <dbReference type="EMBL" id="MCD2165278.1"/>
    </source>
</evidence>
<keyword evidence="1" id="KW-0812">Transmembrane</keyword>
<gene>
    <name evidence="3" type="ORF">LPW39_09045</name>
</gene>
<dbReference type="Pfam" id="PF05232">
    <property type="entry name" value="BTP"/>
    <property type="match status" value="2"/>
</dbReference>
<proteinExistence type="predicted"/>
<feature type="domain" description="Chlorhexidine efflux transporter" evidence="2">
    <location>
        <begin position="15"/>
        <end position="76"/>
    </location>
</feature>
<evidence type="ECO:0000313" key="4">
    <source>
        <dbReference type="Proteomes" id="UP001199260"/>
    </source>
</evidence>
<organism evidence="3 4">
    <name type="scientific">Comamonas koreensis</name>
    <dbReference type="NCBI Taxonomy" id="160825"/>
    <lineage>
        <taxon>Bacteria</taxon>
        <taxon>Pseudomonadati</taxon>
        <taxon>Pseudomonadota</taxon>
        <taxon>Betaproteobacteria</taxon>
        <taxon>Burkholderiales</taxon>
        <taxon>Comamonadaceae</taxon>
        <taxon>Comamonas</taxon>
    </lineage>
</organism>
<evidence type="ECO:0000256" key="1">
    <source>
        <dbReference type="SAM" id="Phobius"/>
    </source>
</evidence>
<accession>A0AAW4XUJ2</accession>
<evidence type="ECO:0000259" key="2">
    <source>
        <dbReference type="Pfam" id="PF05232"/>
    </source>
</evidence>
<comment type="caution">
    <text evidence="3">The sequence shown here is derived from an EMBL/GenBank/DDBJ whole genome shotgun (WGS) entry which is preliminary data.</text>
</comment>
<keyword evidence="1" id="KW-1133">Transmembrane helix</keyword>
<keyword evidence="4" id="KW-1185">Reference proteome</keyword>
<dbReference type="AlphaFoldDB" id="A0AAW4XUJ2"/>
<sequence length="151" mass="16670">MSVQKIQNSPWSLQGPMRRVVYVALYEAIAIVAATAGLSALSGQGAAHSGVVAAASSAIAIVWNVVWNHLFERWEASQPTRGRGLGRRIAHALGMEGGLVFMLVPLFAWWFDVSLWEALVMDIGLLLFFLVYTFVFNWSFDRLFGLPQSAQ</sequence>
<feature type="transmembrane region" description="Helical" evidence="1">
    <location>
        <begin position="47"/>
        <end position="68"/>
    </location>
</feature>
<protein>
    <submittedName>
        <fullName evidence="3">PACE efflux transporter</fullName>
    </submittedName>
</protein>
<dbReference type="EMBL" id="JAJNCT010000009">
    <property type="protein sequence ID" value="MCD2165278.1"/>
    <property type="molecule type" value="Genomic_DNA"/>
</dbReference>
<keyword evidence="1" id="KW-0472">Membrane</keyword>
<name>A0AAW4XUJ2_9BURK</name>
<dbReference type="Proteomes" id="UP001199260">
    <property type="component" value="Unassembled WGS sequence"/>
</dbReference>
<dbReference type="InterPro" id="IPR058208">
    <property type="entry name" value="PACE"/>
</dbReference>
<feature type="domain" description="Chlorhexidine efflux transporter" evidence="2">
    <location>
        <begin position="83"/>
        <end position="145"/>
    </location>
</feature>
<feature type="transmembrane region" description="Helical" evidence="1">
    <location>
        <begin position="89"/>
        <end position="111"/>
    </location>
</feature>
<feature type="transmembrane region" description="Helical" evidence="1">
    <location>
        <begin position="123"/>
        <end position="140"/>
    </location>
</feature>